<gene>
    <name evidence="1" type="ORF">N018_26180</name>
</gene>
<sequence>MASVFTVRDATFVRSTMSNIDTWYTQFPGVTEAMYPMMKSTENLACSFSLHSTPTGKVKGNPIGDGTGVMPVLTVNKALYVLNVHDSPPGQNNLGEMLPGHAVYTGQTGGG</sequence>
<dbReference type="HOGENOM" id="CLU_2156212_0_0_6"/>
<reference evidence="1 2" key="1">
    <citation type="submission" date="2013-12" db="EMBL/GenBank/DDBJ databases">
        <title>Interactions Between Genome Architecture and Virulence Genes in Pseudomonas syringae, strain CC1557 as a model.</title>
        <authorList>
            <person name="Baltrus D."/>
            <person name="Hockett K."/>
            <person name="Karlsrud E."/>
            <person name="Dougherty K."/>
            <person name="Nishimura M."/>
        </authorList>
    </citation>
    <scope>NUCLEOTIDE SEQUENCE [LARGE SCALE GENOMIC DNA]</scope>
    <source>
        <strain evidence="1 2">CC1557</strain>
        <plasmid evidence="2">Plasmid pCC1557</plasmid>
    </source>
</reference>
<proteinExistence type="predicted"/>
<protein>
    <recommendedName>
        <fullName evidence="3">Conjugal transfer protein</fullName>
    </recommendedName>
</protein>
<evidence type="ECO:0008006" key="3">
    <source>
        <dbReference type="Google" id="ProtNLM"/>
    </source>
</evidence>
<dbReference type="AlphaFoldDB" id="W0MYV7"/>
<dbReference type="KEGG" id="psyr:N018_26180"/>
<name>W0MYV7_PSESX</name>
<organism evidence="1 2">
    <name type="scientific">Pseudomonas syringae CC1557</name>
    <dbReference type="NCBI Taxonomy" id="1357279"/>
    <lineage>
        <taxon>Bacteria</taxon>
        <taxon>Pseudomonadati</taxon>
        <taxon>Pseudomonadota</taxon>
        <taxon>Gammaproteobacteria</taxon>
        <taxon>Pseudomonadales</taxon>
        <taxon>Pseudomonadaceae</taxon>
        <taxon>Pseudomonas</taxon>
        <taxon>Pseudomonas syringae</taxon>
    </lineage>
</organism>
<keyword evidence="1" id="KW-0614">Plasmid</keyword>
<accession>W0MYV7</accession>
<dbReference type="Proteomes" id="UP000019089">
    <property type="component" value="Plasmid pCC1557"/>
</dbReference>
<dbReference type="eggNOG" id="COG3451">
    <property type="taxonomic scope" value="Bacteria"/>
</dbReference>
<evidence type="ECO:0000313" key="1">
    <source>
        <dbReference type="EMBL" id="AHG43764.1"/>
    </source>
</evidence>
<geneLocation type="plasmid" evidence="1 2">
    <name>pCC1557</name>
</geneLocation>
<evidence type="ECO:0000313" key="2">
    <source>
        <dbReference type="Proteomes" id="UP000019089"/>
    </source>
</evidence>
<dbReference type="EMBL" id="CP007015">
    <property type="protein sequence ID" value="AHG43764.1"/>
    <property type="molecule type" value="Genomic_DNA"/>
</dbReference>